<reference evidence="3" key="1">
    <citation type="submission" date="2016-10" db="EMBL/GenBank/DDBJ databases">
        <authorList>
            <person name="Varghese N."/>
            <person name="Submissions S."/>
        </authorList>
    </citation>
    <scope>NUCLEOTIDE SEQUENCE [LARGE SCALE GENOMIC DNA]</scope>
    <source>
        <strain evidence="3">DSM 26922</strain>
    </source>
</reference>
<proteinExistence type="predicted"/>
<evidence type="ECO:0000256" key="1">
    <source>
        <dbReference type="PIRSR" id="PIRSR613078-2"/>
    </source>
</evidence>
<dbReference type="PANTHER" id="PTHR47623">
    <property type="entry name" value="OS09G0287300 PROTEIN"/>
    <property type="match status" value="1"/>
</dbReference>
<feature type="binding site" evidence="1">
    <location>
        <position position="57"/>
    </location>
    <ligand>
        <name>substrate</name>
    </ligand>
</feature>
<evidence type="ECO:0000313" key="3">
    <source>
        <dbReference type="Proteomes" id="UP000199441"/>
    </source>
</evidence>
<dbReference type="Pfam" id="PF00300">
    <property type="entry name" value="His_Phos_1"/>
    <property type="match status" value="1"/>
</dbReference>
<protein>
    <submittedName>
        <fullName evidence="2">Phosphohistidine phosphatase</fullName>
    </submittedName>
</protein>
<keyword evidence="3" id="KW-1185">Reference proteome</keyword>
<dbReference type="SUPFAM" id="SSF53254">
    <property type="entry name" value="Phosphoglycerate mutase-like"/>
    <property type="match status" value="1"/>
</dbReference>
<dbReference type="Proteomes" id="UP000199441">
    <property type="component" value="Unassembled WGS sequence"/>
</dbReference>
<accession>A0A1H2ZKU5</accession>
<dbReference type="PANTHER" id="PTHR47623:SF1">
    <property type="entry name" value="OS09G0287300 PROTEIN"/>
    <property type="match status" value="1"/>
</dbReference>
<dbReference type="EMBL" id="FNOI01000004">
    <property type="protein sequence ID" value="SDX18001.1"/>
    <property type="molecule type" value="Genomic_DNA"/>
</dbReference>
<feature type="binding site" evidence="1">
    <location>
        <begin position="7"/>
        <end position="14"/>
    </location>
    <ligand>
        <name>substrate</name>
    </ligand>
</feature>
<dbReference type="RefSeq" id="WP_170833470.1">
    <property type="nucleotide sequence ID" value="NZ_FNOI01000004.1"/>
</dbReference>
<dbReference type="SMART" id="SM00855">
    <property type="entry name" value="PGAM"/>
    <property type="match status" value="1"/>
</dbReference>
<dbReference type="STRING" id="670155.SAMN04488001_2624"/>
<gene>
    <name evidence="2" type="ORF">SAMN04488001_2624</name>
</gene>
<dbReference type="AlphaFoldDB" id="A0A1H2ZKU5"/>
<dbReference type="InterPro" id="IPR013078">
    <property type="entry name" value="His_Pase_superF_clade-1"/>
</dbReference>
<evidence type="ECO:0000313" key="2">
    <source>
        <dbReference type="EMBL" id="SDX18001.1"/>
    </source>
</evidence>
<organism evidence="2 3">
    <name type="scientific">Litoreibacter albidus</name>
    <dbReference type="NCBI Taxonomy" id="670155"/>
    <lineage>
        <taxon>Bacteria</taxon>
        <taxon>Pseudomonadati</taxon>
        <taxon>Pseudomonadota</taxon>
        <taxon>Alphaproteobacteria</taxon>
        <taxon>Rhodobacterales</taxon>
        <taxon>Roseobacteraceae</taxon>
        <taxon>Litoreibacter</taxon>
    </lineage>
</organism>
<name>A0A1H2ZKU5_9RHOB</name>
<dbReference type="CDD" id="cd07067">
    <property type="entry name" value="HP_PGM_like"/>
    <property type="match status" value="1"/>
</dbReference>
<sequence>MKLILTRHAKSSWNDLTLDDHDRPLNERGQSAAQRMGNWVQGRRHTPSQVLSSDAARAKETAELMIYEMGNAPSLTLDAGLYHASADTILARIQRAPKGDLMIVGHNPGMAELAARIVDVRPVHDRFSVYPTTATLITEVPVDDWADLKFGMARVIQFIVPRELKELNTA</sequence>
<dbReference type="InterPro" id="IPR029033">
    <property type="entry name" value="His_PPase_superfam"/>
</dbReference>
<dbReference type="Gene3D" id="3.40.50.1240">
    <property type="entry name" value="Phosphoglycerate mutase-like"/>
    <property type="match status" value="1"/>
</dbReference>